<dbReference type="RefSeq" id="WP_259550730.1">
    <property type="nucleotide sequence ID" value="NZ_BMNV01000012.1"/>
</dbReference>
<evidence type="ECO:0000313" key="2">
    <source>
        <dbReference type="Proteomes" id="UP001652264"/>
    </source>
</evidence>
<comment type="caution">
    <text evidence="1">The sequence shown here is derived from an EMBL/GenBank/DDBJ whole genome shotgun (WGS) entry which is preliminary data.</text>
</comment>
<keyword evidence="2" id="KW-1185">Reference proteome</keyword>
<organism evidence="1 2">
    <name type="scientific">Curtobacterium citreum</name>
    <dbReference type="NCBI Taxonomy" id="2036"/>
    <lineage>
        <taxon>Bacteria</taxon>
        <taxon>Bacillati</taxon>
        <taxon>Actinomycetota</taxon>
        <taxon>Actinomycetes</taxon>
        <taxon>Micrococcales</taxon>
        <taxon>Microbacteriaceae</taxon>
        <taxon>Curtobacterium</taxon>
    </lineage>
</organism>
<gene>
    <name evidence="1" type="ORF">NYQ28_15930</name>
</gene>
<reference evidence="1 2" key="1">
    <citation type="submission" date="2022-08" db="EMBL/GenBank/DDBJ databases">
        <title>Taxonomy of Curtobacterium flaccumfaciens.</title>
        <authorList>
            <person name="Osdaghi E."/>
            <person name="Taghavi S.M."/>
            <person name="Hamidizade M."/>
            <person name="Abachi H."/>
            <person name="Fazliarab A."/>
            <person name="Baeyen S."/>
            <person name="Portier P."/>
            <person name="Van Vaerenbergh J."/>
            <person name="Jacques M.-A."/>
        </authorList>
    </citation>
    <scope>NUCLEOTIDE SEQUENCE [LARGE SCALE GENOMIC DNA]</scope>
    <source>
        <strain evidence="1 2">LMG8786T</strain>
    </source>
</reference>
<accession>A0ABT2HLA8</accession>
<dbReference type="GeneID" id="95325715"/>
<dbReference type="EMBL" id="JANVAD010000010">
    <property type="protein sequence ID" value="MCS6524058.1"/>
    <property type="molecule type" value="Genomic_DNA"/>
</dbReference>
<name>A0ABT2HLA8_9MICO</name>
<dbReference type="Proteomes" id="UP001652264">
    <property type="component" value="Unassembled WGS sequence"/>
</dbReference>
<protein>
    <submittedName>
        <fullName evidence="1">Uncharacterized protein</fullName>
    </submittedName>
</protein>
<sequence>MGVWIGVAAAGVAVLGVVSAGAALLAVAVEAEREGLLDPE</sequence>
<evidence type="ECO:0000313" key="1">
    <source>
        <dbReference type="EMBL" id="MCS6524058.1"/>
    </source>
</evidence>
<proteinExistence type="predicted"/>